<gene>
    <name evidence="2" type="ORF">COLSTE_01990</name>
</gene>
<reference evidence="2 3" key="2">
    <citation type="submission" date="2008-10" db="EMBL/GenBank/DDBJ databases">
        <authorList>
            <person name="Fulton L."/>
            <person name="Clifton S."/>
            <person name="Fulton B."/>
            <person name="Xu J."/>
            <person name="Minx P."/>
            <person name="Pepin K.H."/>
            <person name="Johnson M."/>
            <person name="Thiruvilangam P."/>
            <person name="Bhonagiri V."/>
            <person name="Nash W.E."/>
            <person name="Mardis E.R."/>
            <person name="Wilson R.K."/>
        </authorList>
    </citation>
    <scope>NUCLEOTIDE SEQUENCE [LARGE SCALE GENOMIC DNA]</scope>
    <source>
        <strain evidence="2 3">DSM 13279</strain>
    </source>
</reference>
<dbReference type="AlphaFoldDB" id="B6GD12"/>
<dbReference type="Gene3D" id="3.30.2310.20">
    <property type="entry name" value="RelE-like"/>
    <property type="match status" value="1"/>
</dbReference>
<evidence type="ECO:0000313" key="3">
    <source>
        <dbReference type="Proteomes" id="UP000003560"/>
    </source>
</evidence>
<proteinExistence type="predicted"/>
<sequence>MAYRLSISREAQREYRDIVSYLVDVLRGPQAARHFMSEFERQVSIVRDQPEAFELCHLPELAARGYRSVAVMRYTVLYKVIADRVVIAHIFHQSQDYACLV</sequence>
<keyword evidence="1" id="KW-1277">Toxin-antitoxin system</keyword>
<dbReference type="InterPro" id="IPR007712">
    <property type="entry name" value="RelE/ParE_toxin"/>
</dbReference>
<keyword evidence="3" id="KW-1185">Reference proteome</keyword>
<name>B6GD12_9ACTN</name>
<organism evidence="2 3">
    <name type="scientific">Collinsella stercoris DSM 13279</name>
    <dbReference type="NCBI Taxonomy" id="445975"/>
    <lineage>
        <taxon>Bacteria</taxon>
        <taxon>Bacillati</taxon>
        <taxon>Actinomycetota</taxon>
        <taxon>Coriobacteriia</taxon>
        <taxon>Coriobacteriales</taxon>
        <taxon>Coriobacteriaceae</taxon>
        <taxon>Collinsella</taxon>
    </lineage>
</organism>
<reference evidence="2 3" key="1">
    <citation type="submission" date="2008-10" db="EMBL/GenBank/DDBJ databases">
        <title>Draft genome sequence of Collinsella stercoris (DSM 13279).</title>
        <authorList>
            <person name="Sudarsanam P."/>
            <person name="Ley R."/>
            <person name="Guruge J."/>
            <person name="Turnbaugh P.J."/>
            <person name="Mahowald M."/>
            <person name="Liep D."/>
            <person name="Gordon J."/>
        </authorList>
    </citation>
    <scope>NUCLEOTIDE SEQUENCE [LARGE SCALE GENOMIC DNA]</scope>
    <source>
        <strain evidence="2 3">DSM 13279</strain>
    </source>
</reference>
<dbReference type="STRING" id="445975.COLSTE_01990"/>
<dbReference type="InterPro" id="IPR035093">
    <property type="entry name" value="RelE/ParE_toxin_dom_sf"/>
</dbReference>
<dbReference type="GeneID" id="98003635"/>
<dbReference type="RefSeq" id="WP_006721619.1">
    <property type="nucleotide sequence ID" value="NZ_CP085935.1"/>
</dbReference>
<comment type="caution">
    <text evidence="2">The sequence shown here is derived from an EMBL/GenBank/DDBJ whole genome shotgun (WGS) entry which is preliminary data.</text>
</comment>
<dbReference type="Proteomes" id="UP000003560">
    <property type="component" value="Unassembled WGS sequence"/>
</dbReference>
<evidence type="ECO:0000256" key="1">
    <source>
        <dbReference type="ARBA" id="ARBA00022649"/>
    </source>
</evidence>
<dbReference type="HOGENOM" id="CLU_147162_6_1_11"/>
<evidence type="ECO:0000313" key="2">
    <source>
        <dbReference type="EMBL" id="EEA89830.1"/>
    </source>
</evidence>
<protein>
    <submittedName>
        <fullName evidence="2">Plasmid stabilization system protein, RelE/ParE family</fullName>
    </submittedName>
</protein>
<accession>B6GD12</accession>
<dbReference type="EMBL" id="ABXJ01000117">
    <property type="protein sequence ID" value="EEA89830.1"/>
    <property type="molecule type" value="Genomic_DNA"/>
</dbReference>
<dbReference type="eggNOG" id="COG3668">
    <property type="taxonomic scope" value="Bacteria"/>
</dbReference>
<dbReference type="Pfam" id="PF05016">
    <property type="entry name" value="ParE_toxin"/>
    <property type="match status" value="1"/>
</dbReference>